<gene>
    <name evidence="2" type="ORF">IAD24_00850</name>
</gene>
<protein>
    <recommendedName>
        <fullName evidence="1">AAA+ ATPase domain-containing protein</fullName>
    </recommendedName>
</protein>
<dbReference type="SUPFAM" id="SSF52540">
    <property type="entry name" value="P-loop containing nucleoside triphosphate hydrolases"/>
    <property type="match status" value="1"/>
</dbReference>
<organism evidence="2 3">
    <name type="scientific">Candidatus Aphodomorpha intestinavium</name>
    <dbReference type="NCBI Taxonomy" id="2840672"/>
    <lineage>
        <taxon>Bacteria</taxon>
        <taxon>Bacillati</taxon>
        <taxon>Bacillota</taxon>
        <taxon>Clostridia</taxon>
        <taxon>Eubacteriales</taxon>
        <taxon>Candidatus Aphodomorpha</taxon>
    </lineage>
</organism>
<feature type="domain" description="AAA+ ATPase" evidence="1">
    <location>
        <begin position="1"/>
        <end position="149"/>
    </location>
</feature>
<name>A0A9D1SS26_9FIRM</name>
<sequence>MQHLFFHGPSGAGKSFAIARAAAEAGVTPAGFRSRKAADGAVYLGPAAGPFPLDAAHRVANVAVRPPVCDAARFDALGTALLASVRSGDFVLMDEIGFLERDAAAFSRRVLALLERTDIRIIGVCRADRDTPLLMRLRAHERVALQAVAPDAASRAAAYRAARALFASPAVPAP</sequence>
<evidence type="ECO:0000313" key="2">
    <source>
        <dbReference type="EMBL" id="HIU93683.1"/>
    </source>
</evidence>
<dbReference type="InterPro" id="IPR004948">
    <property type="entry name" value="Nuc-triphosphatase_THEP1"/>
</dbReference>
<dbReference type="InterPro" id="IPR027417">
    <property type="entry name" value="P-loop_NTPase"/>
</dbReference>
<dbReference type="Pfam" id="PF03266">
    <property type="entry name" value="NTPase_1"/>
    <property type="match status" value="1"/>
</dbReference>
<evidence type="ECO:0000313" key="3">
    <source>
        <dbReference type="Proteomes" id="UP000824128"/>
    </source>
</evidence>
<dbReference type="AlphaFoldDB" id="A0A9D1SS26"/>
<reference evidence="2" key="1">
    <citation type="submission" date="2020-10" db="EMBL/GenBank/DDBJ databases">
        <authorList>
            <person name="Gilroy R."/>
        </authorList>
    </citation>
    <scope>NUCLEOTIDE SEQUENCE</scope>
    <source>
        <strain evidence="2">ChiGjej2B2-16831</strain>
    </source>
</reference>
<accession>A0A9D1SS26</accession>
<reference evidence="2" key="2">
    <citation type="journal article" date="2021" name="PeerJ">
        <title>Extensive microbial diversity within the chicken gut microbiome revealed by metagenomics and culture.</title>
        <authorList>
            <person name="Gilroy R."/>
            <person name="Ravi A."/>
            <person name="Getino M."/>
            <person name="Pursley I."/>
            <person name="Horton D.L."/>
            <person name="Alikhan N.F."/>
            <person name="Baker D."/>
            <person name="Gharbi K."/>
            <person name="Hall N."/>
            <person name="Watson M."/>
            <person name="Adriaenssens E.M."/>
            <person name="Foster-Nyarko E."/>
            <person name="Jarju S."/>
            <person name="Secka A."/>
            <person name="Antonio M."/>
            <person name="Oren A."/>
            <person name="Chaudhuri R.R."/>
            <person name="La Ragione R."/>
            <person name="Hildebrand F."/>
            <person name="Pallen M.J."/>
        </authorList>
    </citation>
    <scope>NUCLEOTIDE SEQUENCE</scope>
    <source>
        <strain evidence="2">ChiGjej2B2-16831</strain>
    </source>
</reference>
<dbReference type="Gene3D" id="3.40.50.300">
    <property type="entry name" value="P-loop containing nucleotide triphosphate hydrolases"/>
    <property type="match status" value="1"/>
</dbReference>
<dbReference type="InterPro" id="IPR003593">
    <property type="entry name" value="AAA+_ATPase"/>
</dbReference>
<comment type="caution">
    <text evidence="2">The sequence shown here is derived from an EMBL/GenBank/DDBJ whole genome shotgun (WGS) entry which is preliminary data.</text>
</comment>
<proteinExistence type="predicted"/>
<dbReference type="Proteomes" id="UP000824128">
    <property type="component" value="Unassembled WGS sequence"/>
</dbReference>
<dbReference type="EMBL" id="DVNZ01000027">
    <property type="protein sequence ID" value="HIU93683.1"/>
    <property type="molecule type" value="Genomic_DNA"/>
</dbReference>
<dbReference type="GO" id="GO:0017111">
    <property type="term" value="F:ribonucleoside triphosphate phosphatase activity"/>
    <property type="evidence" value="ECO:0007669"/>
    <property type="project" value="InterPro"/>
</dbReference>
<evidence type="ECO:0000259" key="1">
    <source>
        <dbReference type="SMART" id="SM00382"/>
    </source>
</evidence>
<dbReference type="SMART" id="SM00382">
    <property type="entry name" value="AAA"/>
    <property type="match status" value="1"/>
</dbReference>